<name>A0A7J8WIL6_GOSAI</name>
<evidence type="ECO:0000313" key="1">
    <source>
        <dbReference type="EMBL" id="MBA0674793.1"/>
    </source>
</evidence>
<keyword evidence="2" id="KW-1185">Reference proteome</keyword>
<evidence type="ECO:0000313" key="2">
    <source>
        <dbReference type="Proteomes" id="UP000593577"/>
    </source>
</evidence>
<accession>A0A7J8WIL6</accession>
<sequence length="297" mass="34274">MSLGSTVGEDNDSGFRLSVGHENAADFATLVGEDNIATATHGEEESEVVLDGNETKVWDSDEHGCLVGSDKMKNMKMDNKQFRTTIQNYSKDCRRQLKFLKNEPKRVVIKAFQEKLNCLISFKNKIVTVAMIPQHFKATIKDHLKMKLREIQRICALEMRVNNYAQELRSRMPSSIIKVVVQRVIADSPPHFKRPLIGLNSCFRKGPFKSEFIIVVRRDANNQMFPIAWAVVEVDSIDLWGLEIAISDILTRIEHRNCVRHVFANWSGKKLEKSFEFNFWKIMKSTIKREWGNYVQH</sequence>
<dbReference type="EMBL" id="JABFAA010000001">
    <property type="protein sequence ID" value="MBA0674793.1"/>
    <property type="molecule type" value="Genomic_DNA"/>
</dbReference>
<gene>
    <name evidence="1" type="ORF">Goari_016370</name>
</gene>
<dbReference type="Proteomes" id="UP000593577">
    <property type="component" value="Unassembled WGS sequence"/>
</dbReference>
<dbReference type="PANTHER" id="PTHR31973:SF187">
    <property type="entry name" value="MUTATOR TRANSPOSASE MUDRA PROTEIN"/>
    <property type="match status" value="1"/>
</dbReference>
<protein>
    <submittedName>
        <fullName evidence="1">Uncharacterized protein</fullName>
    </submittedName>
</protein>
<organism evidence="1 2">
    <name type="scientific">Gossypium aridum</name>
    <name type="common">American cotton</name>
    <name type="synonym">Erioxylum aridum</name>
    <dbReference type="NCBI Taxonomy" id="34290"/>
    <lineage>
        <taxon>Eukaryota</taxon>
        <taxon>Viridiplantae</taxon>
        <taxon>Streptophyta</taxon>
        <taxon>Embryophyta</taxon>
        <taxon>Tracheophyta</taxon>
        <taxon>Spermatophyta</taxon>
        <taxon>Magnoliopsida</taxon>
        <taxon>eudicotyledons</taxon>
        <taxon>Gunneridae</taxon>
        <taxon>Pentapetalae</taxon>
        <taxon>rosids</taxon>
        <taxon>malvids</taxon>
        <taxon>Malvales</taxon>
        <taxon>Malvaceae</taxon>
        <taxon>Malvoideae</taxon>
        <taxon>Gossypium</taxon>
    </lineage>
</organism>
<comment type="caution">
    <text evidence="1">The sequence shown here is derived from an EMBL/GenBank/DDBJ whole genome shotgun (WGS) entry which is preliminary data.</text>
</comment>
<dbReference type="AlphaFoldDB" id="A0A7J8WIL6"/>
<proteinExistence type="predicted"/>
<reference evidence="1 2" key="1">
    <citation type="journal article" date="2019" name="Genome Biol. Evol.">
        <title>Insights into the evolution of the New World diploid cottons (Gossypium, subgenus Houzingenia) based on genome sequencing.</title>
        <authorList>
            <person name="Grover C.E."/>
            <person name="Arick M.A. 2nd"/>
            <person name="Thrash A."/>
            <person name="Conover J.L."/>
            <person name="Sanders W.S."/>
            <person name="Peterson D.G."/>
            <person name="Frelichowski J.E."/>
            <person name="Scheffler J.A."/>
            <person name="Scheffler B.E."/>
            <person name="Wendel J.F."/>
        </authorList>
    </citation>
    <scope>NUCLEOTIDE SEQUENCE [LARGE SCALE GENOMIC DNA]</scope>
    <source>
        <strain evidence="1">185</strain>
        <tissue evidence="1">Leaf</tissue>
    </source>
</reference>
<dbReference type="PANTHER" id="PTHR31973">
    <property type="entry name" value="POLYPROTEIN, PUTATIVE-RELATED"/>
    <property type="match status" value="1"/>
</dbReference>